<accession>A0A8H2ZLF8</accession>
<comment type="caution">
    <text evidence="1">The sequence shown here is derived from an EMBL/GenBank/DDBJ whole genome shotgun (WGS) entry which is preliminary data.</text>
</comment>
<evidence type="ECO:0000313" key="2">
    <source>
        <dbReference type="Proteomes" id="UP000624404"/>
    </source>
</evidence>
<dbReference type="AlphaFoldDB" id="A0A8H2ZLF8"/>
<protein>
    <submittedName>
        <fullName evidence="1">Ea07e837-69f1-49d4-86e4-cf011c8bb291</fullName>
    </submittedName>
</protein>
<evidence type="ECO:0000313" key="1">
    <source>
        <dbReference type="EMBL" id="CAD6442141.1"/>
    </source>
</evidence>
<sequence>MLRRLSLQQIPILKQLGTVHPQLRPQTNKNQVAVPIHIEYALHYLPVLAALMLSGHIRKGDSIDLPLPSPKAWIDTIAYVYTGQGEVTLAMKENIVFLAGRVESEG</sequence>
<proteinExistence type="predicted"/>
<dbReference type="EMBL" id="CAJHIA010000007">
    <property type="protein sequence ID" value="CAD6442141.1"/>
    <property type="molecule type" value="Genomic_DNA"/>
</dbReference>
<keyword evidence="2" id="KW-1185">Reference proteome</keyword>
<organism evidence="1 2">
    <name type="scientific">Sclerotinia trifoliorum</name>
    <dbReference type="NCBI Taxonomy" id="28548"/>
    <lineage>
        <taxon>Eukaryota</taxon>
        <taxon>Fungi</taxon>
        <taxon>Dikarya</taxon>
        <taxon>Ascomycota</taxon>
        <taxon>Pezizomycotina</taxon>
        <taxon>Leotiomycetes</taxon>
        <taxon>Helotiales</taxon>
        <taxon>Sclerotiniaceae</taxon>
        <taxon>Sclerotinia</taxon>
    </lineage>
</organism>
<dbReference type="OrthoDB" id="3492129at2759"/>
<dbReference type="Proteomes" id="UP000624404">
    <property type="component" value="Unassembled WGS sequence"/>
</dbReference>
<gene>
    <name evidence="1" type="ORF">SCLTRI_LOCUS1933</name>
</gene>
<name>A0A8H2ZLF8_9HELO</name>
<reference evidence="1" key="1">
    <citation type="submission" date="2020-10" db="EMBL/GenBank/DDBJ databases">
        <authorList>
            <person name="Kusch S."/>
        </authorList>
    </citation>
    <scope>NUCLEOTIDE SEQUENCE</scope>
    <source>
        <strain evidence="1">SwB9</strain>
    </source>
</reference>